<dbReference type="PANTHER" id="PTHR47331">
    <property type="entry name" value="PHD-TYPE DOMAIN-CONTAINING PROTEIN"/>
    <property type="match status" value="1"/>
</dbReference>
<gene>
    <name evidence="3" type="primary">LOC102802310</name>
</gene>
<dbReference type="Gene3D" id="3.10.10.10">
    <property type="entry name" value="HIV Type 1 Reverse Transcriptase, subunit A, domain 1"/>
    <property type="match status" value="1"/>
</dbReference>
<evidence type="ECO:0000313" key="2">
    <source>
        <dbReference type="Proteomes" id="UP000694865"/>
    </source>
</evidence>
<organism evidence="2 3">
    <name type="scientific">Saccoglossus kowalevskii</name>
    <name type="common">Acorn worm</name>
    <dbReference type="NCBI Taxonomy" id="10224"/>
    <lineage>
        <taxon>Eukaryota</taxon>
        <taxon>Metazoa</taxon>
        <taxon>Hemichordata</taxon>
        <taxon>Enteropneusta</taxon>
        <taxon>Harrimaniidae</taxon>
        <taxon>Saccoglossus</taxon>
    </lineage>
</organism>
<dbReference type="Proteomes" id="UP000694865">
    <property type="component" value="Unplaced"/>
</dbReference>
<name>A0ABM0MGD1_SACKO</name>
<dbReference type="InterPro" id="IPR043502">
    <property type="entry name" value="DNA/RNA_pol_sf"/>
</dbReference>
<dbReference type="Pfam" id="PF00078">
    <property type="entry name" value="RVT_1"/>
    <property type="match status" value="1"/>
</dbReference>
<accession>A0ABM0MGD1</accession>
<feature type="domain" description="Reverse transcriptase" evidence="1">
    <location>
        <begin position="412"/>
        <end position="537"/>
    </location>
</feature>
<dbReference type="GeneID" id="102802310"/>
<dbReference type="SUPFAM" id="SSF56672">
    <property type="entry name" value="DNA/RNA polymerases"/>
    <property type="match status" value="1"/>
</dbReference>
<dbReference type="PANTHER" id="PTHR47331:SF1">
    <property type="entry name" value="GAG-LIKE PROTEIN"/>
    <property type="match status" value="1"/>
</dbReference>
<dbReference type="InterPro" id="IPR008042">
    <property type="entry name" value="Retrotrans_Pao"/>
</dbReference>
<dbReference type="Pfam" id="PF05380">
    <property type="entry name" value="Peptidase_A17"/>
    <property type="match status" value="1"/>
</dbReference>
<dbReference type="InterPro" id="IPR043128">
    <property type="entry name" value="Rev_trsase/Diguanyl_cyclase"/>
</dbReference>
<keyword evidence="2" id="KW-1185">Reference proteome</keyword>
<dbReference type="RefSeq" id="XP_006819072.1">
    <property type="nucleotide sequence ID" value="XM_006819009.1"/>
</dbReference>
<evidence type="ECO:0000259" key="1">
    <source>
        <dbReference type="Pfam" id="PF00078"/>
    </source>
</evidence>
<dbReference type="InterPro" id="IPR000477">
    <property type="entry name" value="RT_dom"/>
</dbReference>
<proteinExistence type="predicted"/>
<evidence type="ECO:0000313" key="3">
    <source>
        <dbReference type="RefSeq" id="XP_006819072.1"/>
    </source>
</evidence>
<reference evidence="3" key="1">
    <citation type="submission" date="2025-08" db="UniProtKB">
        <authorList>
            <consortium name="RefSeq"/>
        </authorList>
    </citation>
    <scope>IDENTIFICATION</scope>
    <source>
        <tissue evidence="3">Testes</tissue>
    </source>
</reference>
<protein>
    <submittedName>
        <fullName evidence="3">Uncharacterized protein LOC102802310</fullName>
    </submittedName>
</protein>
<sequence>MGVNVLNSINAGPEEIVGWILIGIKNLQSWVSERKSLEESLRQGGTNKGKISGEERMKELKLKARSQSKEKLKHEVLPVDTMELAERAVIRYVQQQHFSREIIALQKDQVVSKSSKLCKLNPVMSGGLLRIGDRLGKAELLYDVKHPVVLPKESPVSNLILQQIHKDVGHMGRNLMLATLRQSDLKGQNIVSIPVAYTKGSIPVTKRHIPTQSDVNQWPHLNAVNIPQIDAEIGLMIGNAVADAYTPQETLTGPSGSPYATRTRLGWAVWNMVRRTHDEQKEFDVYRTEVTAVQEIEELKNLEVLVKQSINLDFPERVIDDKQEMSQEDKKFMHKAESSLRYANGHYEIGLPFREDSVSLPDNKRQALQRLKCTENRMRKDPVFYEHYKSYMNDIIDKGYAIKLSNEAPDLHKGKVWQERVALMSDIAAMFHQVKVPPKDNECFQFYWWPNENIDGESEVYKMVVHLFGAVSSPSCANMALRKTVLDNKDQLTPEVVEAVMRHFYVDDCLLSTSSESKAVTLVHDLIEACQRGGFHLTKWTSNSREVLKSIPQKERVEDVKQLNLDYDDLTVERALGVHWSAEQDTLSYKTVIQERPFNRRGILSVVSSVYDPLGLVGPFVLPAKILLQDLCYRNIGWDEEISQTDAKIWKRWLSDLTQLRHFTVPRCLKPPEFGEVKLYQIHNFCDSSEKGYGVTSYLRITNDKNQNHCSLIMAKSRVAPLKKVTDS</sequence>
<dbReference type="Gene3D" id="3.30.70.270">
    <property type="match status" value="1"/>
</dbReference>